<feature type="transmembrane region" description="Helical" evidence="1">
    <location>
        <begin position="320"/>
        <end position="345"/>
    </location>
</feature>
<keyword evidence="1" id="KW-1133">Transmembrane helix</keyword>
<dbReference type="PANTHER" id="PTHR48011">
    <property type="entry name" value="CCR4-NOT TRANSCRIPTIONAL COMPLEX SUBUNIT CAF120-RELATED"/>
    <property type="match status" value="1"/>
</dbReference>
<dbReference type="PROSITE" id="PS50011">
    <property type="entry name" value="PROTEIN_KINASE_DOM"/>
    <property type="match status" value="1"/>
</dbReference>
<dbReference type="SMART" id="SM00220">
    <property type="entry name" value="S_TKc"/>
    <property type="match status" value="1"/>
</dbReference>
<dbReference type="Pfam" id="PF00069">
    <property type="entry name" value="Pkinase"/>
    <property type="match status" value="1"/>
</dbReference>
<feature type="domain" description="Protein kinase" evidence="2">
    <location>
        <begin position="752"/>
        <end position="1017"/>
    </location>
</feature>
<accession>G0TVV9</accession>
<dbReference type="Gene3D" id="1.10.510.10">
    <property type="entry name" value="Transferase(Phosphotransferase) domain 1"/>
    <property type="match status" value="1"/>
</dbReference>
<reference evidence="3" key="1">
    <citation type="journal article" date="2012" name="Proc. Natl. Acad. Sci. U.S.A.">
        <title>Antigenic diversity is generated by distinct evolutionary mechanisms in African trypanosome species.</title>
        <authorList>
            <person name="Jackson A.P."/>
            <person name="Berry A."/>
            <person name="Aslett M."/>
            <person name="Allison H.C."/>
            <person name="Burton P."/>
            <person name="Vavrova-Anderson J."/>
            <person name="Brown R."/>
            <person name="Browne H."/>
            <person name="Corton N."/>
            <person name="Hauser H."/>
            <person name="Gamble J."/>
            <person name="Gilderthorp R."/>
            <person name="Marcello L."/>
            <person name="McQuillan J."/>
            <person name="Otto T.D."/>
            <person name="Quail M.A."/>
            <person name="Sanders M.J."/>
            <person name="van Tonder A."/>
            <person name="Ginger M.L."/>
            <person name="Field M.C."/>
            <person name="Barry J.D."/>
            <person name="Hertz-Fowler C."/>
            <person name="Berriman M."/>
        </authorList>
    </citation>
    <scope>NUCLEOTIDE SEQUENCE</scope>
    <source>
        <strain evidence="3">Y486</strain>
    </source>
</reference>
<keyword evidence="1" id="KW-0812">Transmembrane</keyword>
<dbReference type="VEuPathDB" id="TriTrypDB:TvY486_0502770"/>
<feature type="non-terminal residue" evidence="3">
    <location>
        <position position="1"/>
    </location>
</feature>
<evidence type="ECO:0000313" key="3">
    <source>
        <dbReference type="EMBL" id="CCC48075.1"/>
    </source>
</evidence>
<organism evidence="3">
    <name type="scientific">Trypanosoma vivax (strain Y486)</name>
    <dbReference type="NCBI Taxonomy" id="1055687"/>
    <lineage>
        <taxon>Eukaryota</taxon>
        <taxon>Discoba</taxon>
        <taxon>Euglenozoa</taxon>
        <taxon>Kinetoplastea</taxon>
        <taxon>Metakinetoplastina</taxon>
        <taxon>Trypanosomatida</taxon>
        <taxon>Trypanosomatidae</taxon>
        <taxon>Trypanosoma</taxon>
        <taxon>Duttonella</taxon>
    </lineage>
</organism>
<dbReference type="EMBL" id="HE573021">
    <property type="protein sequence ID" value="CCC48075.1"/>
    <property type="molecule type" value="Genomic_DNA"/>
</dbReference>
<gene>
    <name evidence="3" type="ORF">TVY486_0502770</name>
</gene>
<keyword evidence="1" id="KW-0472">Membrane</keyword>
<dbReference type="GO" id="GO:0004672">
    <property type="term" value="F:protein kinase activity"/>
    <property type="evidence" value="ECO:0007669"/>
    <property type="project" value="InterPro"/>
</dbReference>
<dbReference type="PANTHER" id="PTHR48011:SF84">
    <property type="entry name" value="KINASE, PUTATIVE-RELATED"/>
    <property type="match status" value="1"/>
</dbReference>
<evidence type="ECO:0000259" key="2">
    <source>
        <dbReference type="PROSITE" id="PS50011"/>
    </source>
</evidence>
<dbReference type="GO" id="GO:0005524">
    <property type="term" value="F:ATP binding"/>
    <property type="evidence" value="ECO:0007669"/>
    <property type="project" value="InterPro"/>
</dbReference>
<dbReference type="SUPFAM" id="SSF56112">
    <property type="entry name" value="Protein kinase-like (PK-like)"/>
    <property type="match status" value="1"/>
</dbReference>
<protein>
    <recommendedName>
        <fullName evidence="2">Protein kinase domain-containing protein</fullName>
    </recommendedName>
</protein>
<evidence type="ECO:0000256" key="1">
    <source>
        <dbReference type="SAM" id="Phobius"/>
    </source>
</evidence>
<dbReference type="InterPro" id="IPR011009">
    <property type="entry name" value="Kinase-like_dom_sf"/>
</dbReference>
<sequence length="1017" mass="112411">GHTVFGKMSRLAKATVSMHLPNNMLPGSSGGGLMGTGEDILSRLCVALRDMDKSRVIFSLGVISLGRELASICVAPHERPSEFYGVSSNNGLIDGYYHMDNATMEYRQPLTSYYTYTRPMSVHDYAAKHGFDTVVDEWVSKLGADVPFNASGYWPTPRPLPTYVSFVYPFLEAKAGAKSSVGFMFVTVHTESIAETWHNANESGVRVMYVDPYMTSNKILVFANNWGQRLSNATSDWESGAAGSPISYLATDDINDPLMLEALAHVNITKTVVSNENQREHFMYKGFDGMVSVERVTTEDGFSMVVVVATSRGYYLGPTYIHISVSTLIGILSFIFIAAACVYFVEKCLYYPLRRTGSNLKAALTGSPFNPGKHKVIFLHEMRELERVCNTLGKRLHQVRSYVPDRLLGPEDDEIISVGRGVSNPVVLDSAYSQMRHSDGLRSVMCSVAYVFYTPRRVPNPTNEDVEAMMCVVAKAVDKCGGCFEVQRPDYCVVSFGAQMQNRGFAVEAAQAVIFAKMITSSMRLSDAAGTYRVVVESGSFQSGVVSGGDRSRFVLLCRNLHHRVGSFLKLAGVETAVTEETALLVCGRFCLLPFETVCLETRDFSTVKLHEVVDKDAKMADWEEYMRYYTEAYDMMARGDYHSAMWIWDATKSVDATLPDVLVDKLTSHVGRLRAECATRISKNDTAPYMQQCRIEYGVGDEFSTTECSQTSSTTITMSRACDDLLHDVPVQLLNSQSHSFLDETSTEVPRQIIDCYGITWNRSIDPIVTTDTSYDAAYMGISATGTLAVLKLYAFTEAGLQMPHSELNAVLETLLDIGENDSLVQCISYCHVPPFGVILVREYVPGGTLRDLKSRYGRKLPPMAVKRNVTSVLRGLSRLHGRGLVHGRVCSENVVVGVEGHCRLMGMLLGASTLLVQQAQQTISPEEAMGKPQTSASDIYALGLLVLEMLTDTHPWRWSAAATVTRSSQELWSTVTIESFSSSPWERITGACTLPQDADETLCIVLKSCLHRDPR</sequence>
<name>G0TVV9_TRYVY</name>
<dbReference type="AlphaFoldDB" id="G0TVV9"/>
<dbReference type="InterPro" id="IPR052751">
    <property type="entry name" value="Plant_MAPKKK"/>
</dbReference>
<proteinExistence type="predicted"/>
<dbReference type="InterPro" id="IPR000719">
    <property type="entry name" value="Prot_kinase_dom"/>
</dbReference>
<dbReference type="GO" id="GO:0007165">
    <property type="term" value="P:signal transduction"/>
    <property type="evidence" value="ECO:0007669"/>
    <property type="project" value="TreeGrafter"/>
</dbReference>